<evidence type="ECO:0000313" key="2">
    <source>
        <dbReference type="EMBL" id="OGZ72309.1"/>
    </source>
</evidence>
<proteinExistence type="predicted"/>
<accession>A0A1G2IC21</accession>
<keyword evidence="1" id="KW-1133">Transmembrane helix</keyword>
<sequence>MRKKIRLIILIACIVLFLILAPYIVLYSMGYRVDFINMEVLATGGIYVRSYPQANQIIIDSKIEGKPGMFLNAFFVQDLLPKNHTVLVKKTGYFDYQKNILVAENQVTKIENILLIKQNIIFNQVAEKTNYFSVSRDNKNVLIARPDTKSISFEYFSLSNPNQKKASSLPVQNAEILDIKWSDDYSSKALIKIQKSSAVSYYIFDASKTIQQSSPLDYLDKNSQQISFNPKDLTQLFYVENKTLYSLKNNEATTVIKNIITYKISGSGILWLSSDGFLFQSDISGKLMQKITTEKAVLNPNNNYKLIAESGKTFLKENSSLYILNTDTKAFEDFLSPITNYEILSAPDNKNLLLANDSEIYLYSFEDELYEKIFLGSQIKDCRWLNNDYIIFTADGKIKISEIDYRGNINIISLPDSLALSAGNIIKNNPSQMIFNQSDGKIYILTENQLISSEKITQ</sequence>
<feature type="transmembrane region" description="Helical" evidence="1">
    <location>
        <begin position="7"/>
        <end position="29"/>
    </location>
</feature>
<gene>
    <name evidence="2" type="ORF">A2998_03550</name>
</gene>
<dbReference type="EMBL" id="MHOZ01000042">
    <property type="protein sequence ID" value="OGZ72309.1"/>
    <property type="molecule type" value="Genomic_DNA"/>
</dbReference>
<comment type="caution">
    <text evidence="2">The sequence shown here is derived from an EMBL/GenBank/DDBJ whole genome shotgun (WGS) entry which is preliminary data.</text>
</comment>
<evidence type="ECO:0000256" key="1">
    <source>
        <dbReference type="SAM" id="Phobius"/>
    </source>
</evidence>
<dbReference type="Proteomes" id="UP000178826">
    <property type="component" value="Unassembled WGS sequence"/>
</dbReference>
<name>A0A1G2IC21_9BACT</name>
<evidence type="ECO:0000313" key="3">
    <source>
        <dbReference type="Proteomes" id="UP000178826"/>
    </source>
</evidence>
<dbReference type="AlphaFoldDB" id="A0A1G2IC21"/>
<keyword evidence="1" id="KW-0812">Transmembrane</keyword>
<dbReference type="SUPFAM" id="SSF69304">
    <property type="entry name" value="Tricorn protease N-terminal domain"/>
    <property type="match status" value="1"/>
</dbReference>
<evidence type="ECO:0008006" key="4">
    <source>
        <dbReference type="Google" id="ProtNLM"/>
    </source>
</evidence>
<organism evidence="2 3">
    <name type="scientific">Candidatus Staskawiczbacteria bacterium RIFCSPLOWO2_01_FULL_37_25b</name>
    <dbReference type="NCBI Taxonomy" id="1802213"/>
    <lineage>
        <taxon>Bacteria</taxon>
        <taxon>Candidatus Staskawicziibacteriota</taxon>
    </lineage>
</organism>
<reference evidence="2 3" key="1">
    <citation type="journal article" date="2016" name="Nat. Commun.">
        <title>Thousands of microbial genomes shed light on interconnected biogeochemical processes in an aquifer system.</title>
        <authorList>
            <person name="Anantharaman K."/>
            <person name="Brown C.T."/>
            <person name="Hug L.A."/>
            <person name="Sharon I."/>
            <person name="Castelle C.J."/>
            <person name="Probst A.J."/>
            <person name="Thomas B.C."/>
            <person name="Singh A."/>
            <person name="Wilkins M.J."/>
            <person name="Karaoz U."/>
            <person name="Brodie E.L."/>
            <person name="Williams K.H."/>
            <person name="Hubbard S.S."/>
            <person name="Banfield J.F."/>
        </authorList>
    </citation>
    <scope>NUCLEOTIDE SEQUENCE [LARGE SCALE GENOMIC DNA]</scope>
</reference>
<protein>
    <recommendedName>
        <fullName evidence="4">PEGA domain-containing protein</fullName>
    </recommendedName>
</protein>
<keyword evidence="1" id="KW-0472">Membrane</keyword>